<dbReference type="Pfam" id="PF25816">
    <property type="entry name" value="RamC_N"/>
    <property type="match status" value="1"/>
</dbReference>
<evidence type="ECO:0000256" key="3">
    <source>
        <dbReference type="ARBA" id="ARBA00022679"/>
    </source>
</evidence>
<evidence type="ECO:0000256" key="1">
    <source>
        <dbReference type="ARBA" id="ARBA00012513"/>
    </source>
</evidence>
<comment type="caution">
    <text evidence="8">The sequence shown here is derived from an EMBL/GenBank/DDBJ whole genome shotgun (WGS) entry which is preliminary data.</text>
</comment>
<keyword evidence="5" id="KW-0418">Kinase</keyword>
<reference evidence="8 9" key="1">
    <citation type="submission" date="2024-08" db="EMBL/GenBank/DDBJ databases">
        <title>Genome mining of Saccharopolyspora cebuensis PGLac3 from Nigerian medicinal plant.</title>
        <authorList>
            <person name="Ezeobiora C.E."/>
            <person name="Igbokwe N.H."/>
            <person name="Amin D.H."/>
            <person name="Mendie U.E."/>
        </authorList>
    </citation>
    <scope>NUCLEOTIDE SEQUENCE [LARGE SCALE GENOMIC DNA]</scope>
    <source>
        <strain evidence="8 9">PGLac3</strain>
    </source>
</reference>
<gene>
    <name evidence="8" type="primary">lanKC</name>
    <name evidence="8" type="ORF">AB8O55_10250</name>
</gene>
<dbReference type="NCBIfam" id="NF038151">
    <property type="entry name" value="lanthi_synth_III"/>
    <property type="match status" value="1"/>
</dbReference>
<keyword evidence="3" id="KW-0808">Transferase</keyword>
<dbReference type="SUPFAM" id="SSF56112">
    <property type="entry name" value="Protein kinase-like (PK-like)"/>
    <property type="match status" value="1"/>
</dbReference>
<dbReference type="Gene3D" id="1.50.10.20">
    <property type="match status" value="1"/>
</dbReference>
<dbReference type="Pfam" id="PF00069">
    <property type="entry name" value="Pkinase"/>
    <property type="match status" value="1"/>
</dbReference>
<dbReference type="EC" id="2.7.11.1" evidence="1"/>
<evidence type="ECO:0000256" key="6">
    <source>
        <dbReference type="ARBA" id="ARBA00022840"/>
    </source>
</evidence>
<sequence length="859" mass="92272">MDLRYEAFCFADPLFFDEQRKSAEPANGYSGSLPAPPTGWLDSTVGTWRMLRPEAADLPEQGWKIHVSATMDNARRVLSTVHEHCIREGLAFKHLHGPEVLLARNAKYAPRSASGKLITIYPPDEQVLSDTLSALDDALSGQPGPYILSDLRYGSGPLYVRYGGFAERWTEFEGTRVLAITGPDGALVPDHRGPSFVVPDWVALPDCLAPHLAARKSGDPAAFPYRVTGSLHFSNGGGVYRAVREADQREVVLKEARPHAGLDRDGTDAVARLRREHDVLRRLDGVPGVPAAHDLFPVWEHTFLAMEEVPGTSLGSWLARNYPLTRLDPTEADVADYTERALALLDRVAAVVDGIHARGVMFGDLHALNVLVDDDGSVSLIDFEMAAAGTDAARPALGAPGFRAPDGRTGPAVDRYALAALRLWLFLPVTPLLELCPGRLPVLVDAVERRFPLPAGFGDELRRELLPRGVGPARTELDRPRPDWDAVRDGLAEAIAASATPEREDRLHPGDIEQFRTGGTTFAHGAAGVLHALDVAGRGRFPEHERWLVDAVRRAPVTRPGFLDGAHGTAHVLENFGHHDDADALLDAARPLLAQTRDHGYGGGLAGMALNLLHFAGTRRDREYAERARDLGDRLADALRVAAPPGDVGRAGLVDGWAGPALLFTRLHDDTGDRGWLELADRALLRDLDECTTTDDGTAQVRDGGARTLPYVAVGSAGIALVAEELALRHPAAACLSRQADLLRACTGEFVIHPGLLHGRCGLLAALAAADRRAPDPELKAAVDRHLSALAWHAIPWGERGIAMPGNQLLRLSMDLGTGGAGVLATVAATLDGHGRVLPFFGAAPAWTSPEPGRTAAGR</sequence>
<keyword evidence="9" id="KW-1185">Reference proteome</keyword>
<dbReference type="InterPro" id="IPR053524">
    <property type="entry name" value="Aerial_hyphae_peptide-synth"/>
</dbReference>
<organism evidence="8 9">
    <name type="scientific">Saccharopolyspora cebuensis</name>
    <dbReference type="NCBI Taxonomy" id="418759"/>
    <lineage>
        <taxon>Bacteria</taxon>
        <taxon>Bacillati</taxon>
        <taxon>Actinomycetota</taxon>
        <taxon>Actinomycetes</taxon>
        <taxon>Pseudonocardiales</taxon>
        <taxon>Pseudonocardiaceae</taxon>
        <taxon>Saccharopolyspora</taxon>
    </lineage>
</organism>
<dbReference type="SMART" id="SM01260">
    <property type="entry name" value="LANC_like"/>
    <property type="match status" value="1"/>
</dbReference>
<dbReference type="InterPro" id="IPR057929">
    <property type="entry name" value="RamC_N"/>
</dbReference>
<dbReference type="InterPro" id="IPR011009">
    <property type="entry name" value="Kinase-like_dom_sf"/>
</dbReference>
<evidence type="ECO:0000256" key="4">
    <source>
        <dbReference type="ARBA" id="ARBA00022741"/>
    </source>
</evidence>
<dbReference type="EMBL" id="JBGEHV010000014">
    <property type="protein sequence ID" value="MEY8039777.1"/>
    <property type="molecule type" value="Genomic_DNA"/>
</dbReference>
<evidence type="ECO:0000259" key="7">
    <source>
        <dbReference type="PROSITE" id="PS50011"/>
    </source>
</evidence>
<evidence type="ECO:0000313" key="8">
    <source>
        <dbReference type="EMBL" id="MEY8039777.1"/>
    </source>
</evidence>
<dbReference type="SMART" id="SM00220">
    <property type="entry name" value="S_TKc"/>
    <property type="match status" value="1"/>
</dbReference>
<dbReference type="InterPro" id="IPR000719">
    <property type="entry name" value="Prot_kinase_dom"/>
</dbReference>
<evidence type="ECO:0000256" key="5">
    <source>
        <dbReference type="ARBA" id="ARBA00022777"/>
    </source>
</evidence>
<dbReference type="CDD" id="cd04791">
    <property type="entry name" value="LanC_SerThrkinase"/>
    <property type="match status" value="1"/>
</dbReference>
<keyword evidence="4" id="KW-0547">Nucleotide-binding</keyword>
<dbReference type="PANTHER" id="PTHR43289:SF6">
    <property type="entry name" value="SERINE_THREONINE-PROTEIN KINASE NEKL-3"/>
    <property type="match status" value="1"/>
</dbReference>
<dbReference type="Proteomes" id="UP001564626">
    <property type="component" value="Unassembled WGS sequence"/>
</dbReference>
<feature type="domain" description="Protein kinase" evidence="7">
    <location>
        <begin position="225"/>
        <end position="523"/>
    </location>
</feature>
<accession>A0ABV4CI36</accession>
<protein>
    <recommendedName>
        <fullName evidence="1">non-specific serine/threonine protein kinase</fullName>
        <ecNumber evidence="1">2.7.11.1</ecNumber>
    </recommendedName>
</protein>
<keyword evidence="2" id="KW-0723">Serine/threonine-protein kinase</keyword>
<name>A0ABV4CI36_9PSEU</name>
<dbReference type="InterPro" id="IPR007822">
    <property type="entry name" value="LANC-like"/>
</dbReference>
<dbReference type="InterPro" id="IPR058053">
    <property type="entry name" value="RamC_C"/>
</dbReference>
<keyword evidence="6" id="KW-0067">ATP-binding</keyword>
<evidence type="ECO:0000256" key="2">
    <source>
        <dbReference type="ARBA" id="ARBA00022527"/>
    </source>
</evidence>
<dbReference type="PROSITE" id="PS50011">
    <property type="entry name" value="PROTEIN_KINASE_DOM"/>
    <property type="match status" value="1"/>
</dbReference>
<dbReference type="Gene3D" id="1.10.510.10">
    <property type="entry name" value="Transferase(Phosphotransferase) domain 1"/>
    <property type="match status" value="1"/>
</dbReference>
<dbReference type="RefSeq" id="WP_345364960.1">
    <property type="nucleotide sequence ID" value="NZ_BAABII010000012.1"/>
</dbReference>
<dbReference type="PANTHER" id="PTHR43289">
    <property type="entry name" value="MITOGEN-ACTIVATED PROTEIN KINASE KINASE KINASE 20-RELATED"/>
    <property type="match status" value="1"/>
</dbReference>
<evidence type="ECO:0000313" key="9">
    <source>
        <dbReference type="Proteomes" id="UP001564626"/>
    </source>
</evidence>
<proteinExistence type="predicted"/>
<dbReference type="SUPFAM" id="SSF158745">
    <property type="entry name" value="LanC-like"/>
    <property type="match status" value="1"/>
</dbReference>